<keyword evidence="6" id="KW-0175">Coiled coil</keyword>
<evidence type="ECO:0000313" key="9">
    <source>
        <dbReference type="Proteomes" id="UP000261620"/>
    </source>
</evidence>
<evidence type="ECO:0000259" key="7">
    <source>
        <dbReference type="PROSITE" id="PS50950"/>
    </source>
</evidence>
<dbReference type="InterPro" id="IPR006612">
    <property type="entry name" value="THAP_Znf"/>
</dbReference>
<dbReference type="PANTHER" id="PTHR47696">
    <property type="entry name" value="THAP DOMAIN-CONTAINING PROTEIN 2"/>
    <property type="match status" value="1"/>
</dbReference>
<dbReference type="Proteomes" id="UP000261620">
    <property type="component" value="Unplaced"/>
</dbReference>
<protein>
    <recommendedName>
        <fullName evidence="7">THAP-type domain-containing protein</fullName>
    </recommendedName>
</protein>
<feature type="coiled-coil region" evidence="6">
    <location>
        <begin position="138"/>
        <end position="165"/>
    </location>
</feature>
<evidence type="ECO:0000256" key="4">
    <source>
        <dbReference type="ARBA" id="ARBA00023125"/>
    </source>
</evidence>
<keyword evidence="1" id="KW-0479">Metal-binding</keyword>
<sequence>MPHSCSASGCKHRCTVETRARRISFHKFPKDKVLRKQWEVSLRRKGFTASQSSRLCSEHFREEDFDRTGQTIRLRDGAVPSLFSFSPHPQKVCPDKSNRMIRRASLARLDGIIYFHPCFREDHSYALPTSPADLKSKLWDALARVESLEREMGNAKDRERRAKNAVCGLLEDPKVKSIINKELKKRLESYSDKMKINRTYLNSVQHC</sequence>
<dbReference type="SUPFAM" id="SSF57716">
    <property type="entry name" value="Glucocorticoid receptor-like (DNA-binding domain)"/>
    <property type="match status" value="1"/>
</dbReference>
<keyword evidence="2 5" id="KW-0863">Zinc-finger</keyword>
<feature type="domain" description="THAP-type" evidence="7">
    <location>
        <begin position="1"/>
        <end position="83"/>
    </location>
</feature>
<keyword evidence="4 5" id="KW-0238">DNA-binding</keyword>
<dbReference type="PANTHER" id="PTHR47696:SF2">
    <property type="entry name" value="PROVISIONAL ORTHOLOG OF THAP DOMAIN CONTAINING 1"/>
    <property type="match status" value="1"/>
</dbReference>
<evidence type="ECO:0000256" key="1">
    <source>
        <dbReference type="ARBA" id="ARBA00022723"/>
    </source>
</evidence>
<dbReference type="STRING" id="94237.ENSMMOP00000017830"/>
<reference evidence="8" key="2">
    <citation type="submission" date="2025-09" db="UniProtKB">
        <authorList>
            <consortium name="Ensembl"/>
        </authorList>
    </citation>
    <scope>IDENTIFICATION</scope>
</reference>
<name>A0A3Q4BFB2_MOLML</name>
<evidence type="ECO:0000256" key="6">
    <source>
        <dbReference type="SAM" id="Coils"/>
    </source>
</evidence>
<evidence type="ECO:0000256" key="5">
    <source>
        <dbReference type="PROSITE-ProRule" id="PRU00309"/>
    </source>
</evidence>
<evidence type="ECO:0000256" key="2">
    <source>
        <dbReference type="ARBA" id="ARBA00022771"/>
    </source>
</evidence>
<dbReference type="Ensembl" id="ENSMMOT00000018121.1">
    <property type="protein sequence ID" value="ENSMMOP00000017830.1"/>
    <property type="gene ID" value="ENSMMOG00000013531.1"/>
</dbReference>
<keyword evidence="3" id="KW-0862">Zinc</keyword>
<evidence type="ECO:0000256" key="3">
    <source>
        <dbReference type="ARBA" id="ARBA00022833"/>
    </source>
</evidence>
<dbReference type="Pfam" id="PF05485">
    <property type="entry name" value="THAP"/>
    <property type="match status" value="1"/>
</dbReference>
<dbReference type="Gene3D" id="6.20.210.20">
    <property type="entry name" value="THAP domain"/>
    <property type="match status" value="1"/>
</dbReference>
<dbReference type="SMART" id="SM00692">
    <property type="entry name" value="DM3"/>
    <property type="match status" value="1"/>
</dbReference>
<proteinExistence type="predicted"/>
<dbReference type="InterPro" id="IPR038441">
    <property type="entry name" value="THAP_Znf_sf"/>
</dbReference>
<dbReference type="GO" id="GO:0008270">
    <property type="term" value="F:zinc ion binding"/>
    <property type="evidence" value="ECO:0007669"/>
    <property type="project" value="UniProtKB-KW"/>
</dbReference>
<keyword evidence="9" id="KW-1185">Reference proteome</keyword>
<dbReference type="InterPro" id="IPR026521">
    <property type="entry name" value="THAP2"/>
</dbReference>
<dbReference type="SMART" id="SM00980">
    <property type="entry name" value="THAP"/>
    <property type="match status" value="1"/>
</dbReference>
<dbReference type="AlphaFoldDB" id="A0A3Q4BFB2"/>
<dbReference type="GO" id="GO:0003677">
    <property type="term" value="F:DNA binding"/>
    <property type="evidence" value="ECO:0007669"/>
    <property type="project" value="UniProtKB-UniRule"/>
</dbReference>
<accession>A0A3Q4BFB2</accession>
<dbReference type="OMA" id="CTICRTI"/>
<reference evidence="8" key="1">
    <citation type="submission" date="2025-08" db="UniProtKB">
        <authorList>
            <consortium name="Ensembl"/>
        </authorList>
    </citation>
    <scope>IDENTIFICATION</scope>
</reference>
<evidence type="ECO:0000313" key="8">
    <source>
        <dbReference type="Ensembl" id="ENSMMOP00000017830.1"/>
    </source>
</evidence>
<organism evidence="8 9">
    <name type="scientific">Mola mola</name>
    <name type="common">Ocean sunfish</name>
    <name type="synonym">Tetraodon mola</name>
    <dbReference type="NCBI Taxonomy" id="94237"/>
    <lineage>
        <taxon>Eukaryota</taxon>
        <taxon>Metazoa</taxon>
        <taxon>Chordata</taxon>
        <taxon>Craniata</taxon>
        <taxon>Vertebrata</taxon>
        <taxon>Euteleostomi</taxon>
        <taxon>Actinopterygii</taxon>
        <taxon>Neopterygii</taxon>
        <taxon>Teleostei</taxon>
        <taxon>Neoteleostei</taxon>
        <taxon>Acanthomorphata</taxon>
        <taxon>Eupercaria</taxon>
        <taxon>Tetraodontiformes</taxon>
        <taxon>Molidae</taxon>
        <taxon>Mola</taxon>
    </lineage>
</organism>
<dbReference type="PROSITE" id="PS50950">
    <property type="entry name" value="ZF_THAP"/>
    <property type="match status" value="1"/>
</dbReference>